<feature type="transmembrane region" description="Helical" evidence="7">
    <location>
        <begin position="217"/>
        <end position="238"/>
    </location>
</feature>
<sequence length="413" mass="46493">MNLLKNKVFTTILITDIIQQAAIWIRNISIMFFMMDVTNGDPMAVSSLNFIEMVPMFLFTFLGGIIADKYNPKRLMLLGDSLSFISFVILGSLINKGYIIAIFITVLISAIVTQFSYPASQKYFKEFVEDKDIDSAIGMSQLLSSIFPIIGPFLGSYFYFTFGIGKTLLIISFMFLASIILIYTLPNKKFEKIESAGLIEDIKLTFDYLNKKRILKVFARMFLLISFAIGIAGNLDIFLVTQRLGLNEEFYQFFSGIAGVGVIVGGGAYILLSKYLKNIKIVYSLIGVFSITVFIEGYSTIPLLTMVLQFIDNVIGGILSGYVMTLMTKQTEQEYLGRINGFTSTLMYFGIMISSILSGLIMKHYSIVAAFSIASLIFLICFVMLYIECKRGLFDDDKVLESNYINKIDENFE</sequence>
<dbReference type="PANTHER" id="PTHR43266">
    <property type="entry name" value="MACROLIDE-EFFLUX PROTEIN"/>
    <property type="match status" value="1"/>
</dbReference>
<evidence type="ECO:0000313" key="9">
    <source>
        <dbReference type="EMBL" id="MBC5995314.1"/>
    </source>
</evidence>
<evidence type="ECO:0000256" key="3">
    <source>
        <dbReference type="ARBA" id="ARBA00022475"/>
    </source>
</evidence>
<comment type="caution">
    <text evidence="9">The sequence shown here is derived from an EMBL/GenBank/DDBJ whole genome shotgun (WGS) entry which is preliminary data.</text>
</comment>
<proteinExistence type="predicted"/>
<reference evidence="9 10" key="1">
    <citation type="submission" date="2020-08" db="EMBL/GenBank/DDBJ databases">
        <authorList>
            <person name="Liu C."/>
            <person name="Sun Q."/>
        </authorList>
    </citation>
    <scope>NUCLEOTIDE SEQUENCE [LARGE SCALE GENOMIC DNA]</scope>
    <source>
        <strain evidence="9 10">NSJ-18</strain>
    </source>
</reference>
<dbReference type="Gene3D" id="1.20.1250.20">
    <property type="entry name" value="MFS general substrate transporter like domains"/>
    <property type="match status" value="1"/>
</dbReference>
<dbReference type="RefSeq" id="WP_153971477.1">
    <property type="nucleotide sequence ID" value="NZ_JACRWE010000001.1"/>
</dbReference>
<evidence type="ECO:0000256" key="5">
    <source>
        <dbReference type="ARBA" id="ARBA00022989"/>
    </source>
</evidence>
<feature type="transmembrane region" description="Helical" evidence="7">
    <location>
        <begin position="339"/>
        <end position="361"/>
    </location>
</feature>
<dbReference type="SUPFAM" id="SSF103473">
    <property type="entry name" value="MFS general substrate transporter"/>
    <property type="match status" value="1"/>
</dbReference>
<feature type="transmembrane region" description="Helical" evidence="7">
    <location>
        <begin position="12"/>
        <end position="35"/>
    </location>
</feature>
<dbReference type="EMBL" id="JACRWE010000001">
    <property type="protein sequence ID" value="MBC5995314.1"/>
    <property type="molecule type" value="Genomic_DNA"/>
</dbReference>
<accession>A0ABR7JK74</accession>
<protein>
    <submittedName>
        <fullName evidence="9">MFS transporter</fullName>
    </submittedName>
</protein>
<organism evidence="9 10">
    <name type="scientific">Romboutsia faecis</name>
    <dbReference type="NCBI Taxonomy" id="2764597"/>
    <lineage>
        <taxon>Bacteria</taxon>
        <taxon>Bacillati</taxon>
        <taxon>Bacillota</taxon>
        <taxon>Clostridia</taxon>
        <taxon>Peptostreptococcales</taxon>
        <taxon>Peptostreptococcaceae</taxon>
        <taxon>Romboutsia</taxon>
    </lineage>
</organism>
<comment type="subcellular location">
    <subcellularLocation>
        <location evidence="1">Cell membrane</location>
        <topology evidence="1">Multi-pass membrane protein</topology>
    </subcellularLocation>
</comment>
<keyword evidence="6 7" id="KW-0472">Membrane</keyword>
<dbReference type="Pfam" id="PF07690">
    <property type="entry name" value="MFS_1"/>
    <property type="match status" value="1"/>
</dbReference>
<feature type="transmembrane region" description="Helical" evidence="7">
    <location>
        <begin position="250"/>
        <end position="272"/>
    </location>
</feature>
<feature type="transmembrane region" description="Helical" evidence="7">
    <location>
        <begin position="47"/>
        <end position="68"/>
    </location>
</feature>
<dbReference type="InterPro" id="IPR011701">
    <property type="entry name" value="MFS"/>
</dbReference>
<feature type="transmembrane region" description="Helical" evidence="7">
    <location>
        <begin position="168"/>
        <end position="185"/>
    </location>
</feature>
<gene>
    <name evidence="9" type="ORF">H8923_00955</name>
</gene>
<evidence type="ECO:0000256" key="1">
    <source>
        <dbReference type="ARBA" id="ARBA00004651"/>
    </source>
</evidence>
<keyword evidence="5 7" id="KW-1133">Transmembrane helix</keyword>
<dbReference type="InterPro" id="IPR020846">
    <property type="entry name" value="MFS_dom"/>
</dbReference>
<evidence type="ECO:0000259" key="8">
    <source>
        <dbReference type="PROSITE" id="PS50850"/>
    </source>
</evidence>
<dbReference type="PROSITE" id="PS50850">
    <property type="entry name" value="MFS"/>
    <property type="match status" value="1"/>
</dbReference>
<dbReference type="InterPro" id="IPR036259">
    <property type="entry name" value="MFS_trans_sf"/>
</dbReference>
<feature type="domain" description="Major facilitator superfamily (MFS) profile" evidence="8">
    <location>
        <begin position="1"/>
        <end position="390"/>
    </location>
</feature>
<feature type="transmembrane region" description="Helical" evidence="7">
    <location>
        <begin position="100"/>
        <end position="120"/>
    </location>
</feature>
<evidence type="ECO:0000256" key="4">
    <source>
        <dbReference type="ARBA" id="ARBA00022692"/>
    </source>
</evidence>
<feature type="transmembrane region" description="Helical" evidence="7">
    <location>
        <begin position="141"/>
        <end position="162"/>
    </location>
</feature>
<dbReference type="CDD" id="cd06173">
    <property type="entry name" value="MFS_MefA_like"/>
    <property type="match status" value="1"/>
</dbReference>
<feature type="transmembrane region" description="Helical" evidence="7">
    <location>
        <begin position="367"/>
        <end position="387"/>
    </location>
</feature>
<feature type="transmembrane region" description="Helical" evidence="7">
    <location>
        <begin position="75"/>
        <end position="94"/>
    </location>
</feature>
<dbReference type="PANTHER" id="PTHR43266:SF8">
    <property type="entry name" value="MACROLIDE-EFFLUX PROTEIN"/>
    <property type="match status" value="1"/>
</dbReference>
<dbReference type="Proteomes" id="UP000609849">
    <property type="component" value="Unassembled WGS sequence"/>
</dbReference>
<keyword evidence="10" id="KW-1185">Reference proteome</keyword>
<keyword evidence="3" id="KW-1003">Cell membrane</keyword>
<evidence type="ECO:0000256" key="2">
    <source>
        <dbReference type="ARBA" id="ARBA00022448"/>
    </source>
</evidence>
<evidence type="ECO:0000256" key="7">
    <source>
        <dbReference type="SAM" id="Phobius"/>
    </source>
</evidence>
<evidence type="ECO:0000256" key="6">
    <source>
        <dbReference type="ARBA" id="ARBA00023136"/>
    </source>
</evidence>
<keyword evidence="2" id="KW-0813">Transport</keyword>
<keyword evidence="4 7" id="KW-0812">Transmembrane</keyword>
<name>A0ABR7JK74_9FIRM</name>
<feature type="transmembrane region" description="Helical" evidence="7">
    <location>
        <begin position="307"/>
        <end position="327"/>
    </location>
</feature>
<feature type="transmembrane region" description="Helical" evidence="7">
    <location>
        <begin position="281"/>
        <end position="301"/>
    </location>
</feature>
<evidence type="ECO:0000313" key="10">
    <source>
        <dbReference type="Proteomes" id="UP000609849"/>
    </source>
</evidence>